<dbReference type="GO" id="GO:1990904">
    <property type="term" value="C:ribonucleoprotein complex"/>
    <property type="evidence" value="ECO:0007669"/>
    <property type="project" value="UniProtKB-KW"/>
</dbReference>
<keyword evidence="2" id="KW-0689">Ribosomal protein</keyword>
<keyword evidence="5" id="KW-1185">Reference proteome</keyword>
<comment type="caution">
    <text evidence="4">The sequence shown here is derived from an EMBL/GenBank/DDBJ whole genome shotgun (WGS) entry which is preliminary data.</text>
</comment>
<name>A0A7J6G7J1_CANSA</name>
<evidence type="ECO:0000313" key="5">
    <source>
        <dbReference type="Proteomes" id="UP000583929"/>
    </source>
</evidence>
<evidence type="ECO:0000256" key="3">
    <source>
        <dbReference type="ARBA" id="ARBA00023274"/>
    </source>
</evidence>
<keyword evidence="3" id="KW-0687">Ribonucleoprotein</keyword>
<protein>
    <submittedName>
        <fullName evidence="4">Uncharacterized protein</fullName>
    </submittedName>
</protein>
<proteinExistence type="inferred from homology"/>
<evidence type="ECO:0000256" key="1">
    <source>
        <dbReference type="ARBA" id="ARBA00009875"/>
    </source>
</evidence>
<accession>A0A7J6G7J1</accession>
<evidence type="ECO:0000256" key="2">
    <source>
        <dbReference type="ARBA" id="ARBA00022980"/>
    </source>
</evidence>
<dbReference type="GO" id="GO:0003735">
    <property type="term" value="F:structural constituent of ribosome"/>
    <property type="evidence" value="ECO:0007669"/>
    <property type="project" value="InterPro"/>
</dbReference>
<dbReference type="GO" id="GO:0005840">
    <property type="term" value="C:ribosome"/>
    <property type="evidence" value="ECO:0007669"/>
    <property type="project" value="UniProtKB-KW"/>
</dbReference>
<dbReference type="Proteomes" id="UP000583929">
    <property type="component" value="Unassembled WGS sequence"/>
</dbReference>
<dbReference type="Pfam" id="PF01199">
    <property type="entry name" value="Ribosomal_L34e"/>
    <property type="match status" value="1"/>
</dbReference>
<reference evidence="4 5" key="1">
    <citation type="journal article" date="2020" name="bioRxiv">
        <title>Sequence and annotation of 42 cannabis genomes reveals extensive copy number variation in cannabinoid synthesis and pathogen resistance genes.</title>
        <authorList>
            <person name="Mckernan K.J."/>
            <person name="Helbert Y."/>
            <person name="Kane L.T."/>
            <person name="Ebling H."/>
            <person name="Zhang L."/>
            <person name="Liu B."/>
            <person name="Eaton Z."/>
            <person name="Mclaughlin S."/>
            <person name="Kingan S."/>
            <person name="Baybayan P."/>
            <person name="Concepcion G."/>
            <person name="Jordan M."/>
            <person name="Riva A."/>
            <person name="Barbazuk W."/>
            <person name="Harkins T."/>
        </authorList>
    </citation>
    <scope>NUCLEOTIDE SEQUENCE [LARGE SCALE GENOMIC DNA]</scope>
    <source>
        <strain evidence="5">cv. Jamaican Lion 4</strain>
        <tissue evidence="4">Leaf</tissue>
    </source>
</reference>
<dbReference type="InterPro" id="IPR008195">
    <property type="entry name" value="Ribosomal_eL34"/>
</dbReference>
<dbReference type="GO" id="GO:0006412">
    <property type="term" value="P:translation"/>
    <property type="evidence" value="ECO:0007669"/>
    <property type="project" value="InterPro"/>
</dbReference>
<evidence type="ECO:0000313" key="4">
    <source>
        <dbReference type="EMBL" id="KAF4378894.1"/>
    </source>
</evidence>
<comment type="similarity">
    <text evidence="1">Belongs to the eukaryotic ribosomal protein eL34 family.</text>
</comment>
<dbReference type="Gene3D" id="6.20.370.70">
    <property type="match status" value="1"/>
</dbReference>
<organism evidence="4 5">
    <name type="scientific">Cannabis sativa</name>
    <name type="common">Hemp</name>
    <name type="synonym">Marijuana</name>
    <dbReference type="NCBI Taxonomy" id="3483"/>
    <lineage>
        <taxon>Eukaryota</taxon>
        <taxon>Viridiplantae</taxon>
        <taxon>Streptophyta</taxon>
        <taxon>Embryophyta</taxon>
        <taxon>Tracheophyta</taxon>
        <taxon>Spermatophyta</taxon>
        <taxon>Magnoliopsida</taxon>
        <taxon>eudicotyledons</taxon>
        <taxon>Gunneridae</taxon>
        <taxon>Pentapetalae</taxon>
        <taxon>rosids</taxon>
        <taxon>fabids</taxon>
        <taxon>Rosales</taxon>
        <taxon>Cannabaceae</taxon>
        <taxon>Cannabis</taxon>
    </lineage>
</organism>
<gene>
    <name evidence="4" type="ORF">G4B88_008364</name>
</gene>
<sequence length="61" mass="7362">MVQRLTYRSRHSYATKSNQHRIVKTPGLWEVGLPDHQEESKWPKMSYYWQENSRDPSPETN</sequence>
<dbReference type="EMBL" id="JAATIQ010000131">
    <property type="protein sequence ID" value="KAF4378894.1"/>
    <property type="molecule type" value="Genomic_DNA"/>
</dbReference>
<dbReference type="AlphaFoldDB" id="A0A7J6G7J1"/>